<organism evidence="3">
    <name type="scientific">Candidatus Kentrum sp. UNK</name>
    <dbReference type="NCBI Taxonomy" id="2126344"/>
    <lineage>
        <taxon>Bacteria</taxon>
        <taxon>Pseudomonadati</taxon>
        <taxon>Pseudomonadota</taxon>
        <taxon>Gammaproteobacteria</taxon>
        <taxon>Candidatus Kentrum</taxon>
    </lineage>
</organism>
<dbReference type="EMBL" id="CAADFZ010000043">
    <property type="protein sequence ID" value="VFK64213.1"/>
    <property type="molecule type" value="Genomic_DNA"/>
</dbReference>
<accession>A0A451AYB8</accession>
<evidence type="ECO:0000256" key="1">
    <source>
        <dbReference type="SAM" id="MobiDB-lite"/>
    </source>
</evidence>
<dbReference type="EMBL" id="CAADGD010000047">
    <property type="protein sequence ID" value="VFK71021.1"/>
    <property type="molecule type" value="Genomic_DNA"/>
</dbReference>
<dbReference type="AlphaFoldDB" id="A0A451AYB8"/>
<proteinExistence type="predicted"/>
<evidence type="ECO:0000313" key="3">
    <source>
        <dbReference type="EMBL" id="VFK71021.1"/>
    </source>
</evidence>
<name>A0A451AYB8_9GAMM</name>
<protein>
    <submittedName>
        <fullName evidence="3">Uncharacterized protein</fullName>
    </submittedName>
</protein>
<evidence type="ECO:0000313" key="2">
    <source>
        <dbReference type="EMBL" id="VFK64213.1"/>
    </source>
</evidence>
<reference evidence="3" key="1">
    <citation type="submission" date="2019-02" db="EMBL/GenBank/DDBJ databases">
        <authorList>
            <person name="Gruber-Vodicka R. H."/>
            <person name="Seah K. B. B."/>
        </authorList>
    </citation>
    <scope>NUCLEOTIDE SEQUENCE</scope>
    <source>
        <strain evidence="3">BECK_BY19</strain>
        <strain evidence="2">BECK_BY8</strain>
    </source>
</reference>
<sequence>MPGPSARDGKKTGIAGTWLLRDGNRIWLRPSPRYAVGLRRFAPNPTYPVFIRVRDFQTRAYPAGYSPAAEWEGPPREPIVARTATDNSDTATGVTPGIRAACPRVAGRTSASRWRTSVESPGTLA</sequence>
<feature type="compositionally biased region" description="Polar residues" evidence="1">
    <location>
        <begin position="109"/>
        <end position="125"/>
    </location>
</feature>
<gene>
    <name evidence="2" type="ORF">BECKUNK1418G_GA0071005_104323</name>
    <name evidence="3" type="ORF">BECKUNK1418H_GA0071006_104723</name>
</gene>
<feature type="region of interest" description="Disordered" evidence="1">
    <location>
        <begin position="104"/>
        <end position="125"/>
    </location>
</feature>